<evidence type="ECO:0000313" key="1">
    <source>
        <dbReference type="EMBL" id="KYH23920.1"/>
    </source>
</evidence>
<reference evidence="1 2" key="1">
    <citation type="submission" date="2016-02" db="EMBL/GenBank/DDBJ databases">
        <title>Genome sequence of Halalkalicoccus paucihalophilus DSM 24557.</title>
        <authorList>
            <person name="Poehlein A."/>
            <person name="Daniel R."/>
        </authorList>
    </citation>
    <scope>NUCLEOTIDE SEQUENCE [LARGE SCALE GENOMIC DNA]</scope>
    <source>
        <strain evidence="1 2">DSM 24557</strain>
    </source>
</reference>
<accession>A0A151A8N7</accession>
<dbReference type="PATRIC" id="fig|1008153.3.peg.4281"/>
<name>A0A151A8N7_9EURY</name>
<dbReference type="Proteomes" id="UP000075321">
    <property type="component" value="Unassembled WGS sequence"/>
</dbReference>
<keyword evidence="2" id="KW-1185">Reference proteome</keyword>
<sequence>MTNKLAVFDLHAVVLDNIQSSCFRHSCRLVISYPELHPNRFHVVTSQRLFDDLRNLFVRPEDFNDIDGVWNIGQCIGGLFPEYLVRRRIDRANFVAMALKVAGTMCAAFS</sequence>
<organism evidence="1 2">
    <name type="scientific">Halalkalicoccus paucihalophilus</name>
    <dbReference type="NCBI Taxonomy" id="1008153"/>
    <lineage>
        <taxon>Archaea</taxon>
        <taxon>Methanobacteriati</taxon>
        <taxon>Methanobacteriota</taxon>
        <taxon>Stenosarchaea group</taxon>
        <taxon>Halobacteria</taxon>
        <taxon>Halobacteriales</taxon>
        <taxon>Halococcaceae</taxon>
        <taxon>Halalkalicoccus</taxon>
    </lineage>
</organism>
<evidence type="ECO:0000313" key="2">
    <source>
        <dbReference type="Proteomes" id="UP000075321"/>
    </source>
</evidence>
<comment type="caution">
    <text evidence="1">The sequence shown here is derived from an EMBL/GenBank/DDBJ whole genome shotgun (WGS) entry which is preliminary data.</text>
</comment>
<dbReference type="EMBL" id="LTAZ01000017">
    <property type="protein sequence ID" value="KYH23920.1"/>
    <property type="molecule type" value="Genomic_DNA"/>
</dbReference>
<gene>
    <name evidence="1" type="ORF">HAPAU_39990</name>
</gene>
<dbReference type="AlphaFoldDB" id="A0A151A8N7"/>
<protein>
    <submittedName>
        <fullName evidence="1">Uncharacterized protein</fullName>
    </submittedName>
</protein>
<proteinExistence type="predicted"/>